<gene>
    <name evidence="10" type="ORF">N0F65_000623</name>
</gene>
<evidence type="ECO:0000259" key="9">
    <source>
        <dbReference type="Pfam" id="PF00899"/>
    </source>
</evidence>
<dbReference type="PANTHER" id="PTHR10953:SF9">
    <property type="entry name" value="UBIQUITIN-LIKE MODIFIER-ACTIVATING ENZYME 5"/>
    <property type="match status" value="1"/>
</dbReference>
<organism evidence="10 11">
    <name type="scientific">Lagenidium giganteum</name>
    <dbReference type="NCBI Taxonomy" id="4803"/>
    <lineage>
        <taxon>Eukaryota</taxon>
        <taxon>Sar</taxon>
        <taxon>Stramenopiles</taxon>
        <taxon>Oomycota</taxon>
        <taxon>Peronosporomycetes</taxon>
        <taxon>Pythiales</taxon>
        <taxon>Pythiaceae</taxon>
    </lineage>
</organism>
<evidence type="ECO:0000256" key="4">
    <source>
        <dbReference type="ARBA" id="ARBA00022741"/>
    </source>
</evidence>
<evidence type="ECO:0000256" key="5">
    <source>
        <dbReference type="ARBA" id="ARBA00022786"/>
    </source>
</evidence>
<evidence type="ECO:0000256" key="1">
    <source>
        <dbReference type="ARBA" id="ARBA00005339"/>
    </source>
</evidence>
<dbReference type="GO" id="GO:0046872">
    <property type="term" value="F:metal ion binding"/>
    <property type="evidence" value="ECO:0007669"/>
    <property type="project" value="UniProtKB-KW"/>
</dbReference>
<evidence type="ECO:0000256" key="2">
    <source>
        <dbReference type="ARBA" id="ARBA00016279"/>
    </source>
</evidence>
<dbReference type="InterPro" id="IPR035985">
    <property type="entry name" value="Ubiquitin-activating_enz"/>
</dbReference>
<dbReference type="Gene3D" id="3.40.50.720">
    <property type="entry name" value="NAD(P)-binding Rossmann-like Domain"/>
    <property type="match status" value="1"/>
</dbReference>
<accession>A0AAV2YMD1</accession>
<dbReference type="AlphaFoldDB" id="A0AAV2YMD1"/>
<keyword evidence="11" id="KW-1185">Reference proteome</keyword>
<protein>
    <recommendedName>
        <fullName evidence="2">Ubiquitin-like modifier-activating enzyme 5</fullName>
    </recommendedName>
</protein>
<dbReference type="EMBL" id="DAKRPA010000223">
    <property type="protein sequence ID" value="DAZ94991.1"/>
    <property type="molecule type" value="Genomic_DNA"/>
</dbReference>
<feature type="domain" description="THIF-type NAD/FAD binding fold" evidence="9">
    <location>
        <begin position="64"/>
        <end position="315"/>
    </location>
</feature>
<keyword evidence="7" id="KW-0067">ATP-binding</keyword>
<sequence>MALLIVRRRTKMASTTETELRALDRQIADLMQQKAALQAKLEEDLKLNRHAKEMSMEVVDSNPYSRLMALKRMGIVKNYENIRNFSVLIVGLGGIGSVAAEMLTRCGIGKLIMYDYDKVELANMNRLFFRPEQAGMTKTAAAKQTLHSINPDVIFEEYTMDITTTDNFLQLLDRIQHGGVDGTSKIDLVLSCVDNYAARTAINQACNELNQEWMESGVSEDAVSGHIQFLLPGRTACFECLPPLIVASGIDEKTLKREGVCAASLPTTMGLVAAMLVQNVLKYLLEFGQTSYYLGYSAMKDFFPSDVMRPNPECSNAHCRKQQEHHKASNWQPMVWGAMGHDGEENVAVEHTENEWGIELGEVSGSDLQETPVVTASPAPAPALASGLSFAFESSPGQEATDAAENTVADTNESLEDLMAQLQSMK</sequence>
<keyword evidence="6" id="KW-0862">Zinc</keyword>
<dbReference type="GO" id="GO:0071569">
    <property type="term" value="P:protein ufmylation"/>
    <property type="evidence" value="ECO:0007669"/>
    <property type="project" value="TreeGrafter"/>
</dbReference>
<evidence type="ECO:0000256" key="7">
    <source>
        <dbReference type="ARBA" id="ARBA00022840"/>
    </source>
</evidence>
<keyword evidence="8" id="KW-0175">Coiled coil</keyword>
<dbReference type="CDD" id="cd00757">
    <property type="entry name" value="ThiF_MoeB_HesA_family"/>
    <property type="match status" value="1"/>
</dbReference>
<evidence type="ECO:0000313" key="11">
    <source>
        <dbReference type="Proteomes" id="UP001146120"/>
    </source>
</evidence>
<evidence type="ECO:0000256" key="6">
    <source>
        <dbReference type="ARBA" id="ARBA00022833"/>
    </source>
</evidence>
<feature type="coiled-coil region" evidence="8">
    <location>
        <begin position="13"/>
        <end position="47"/>
    </location>
</feature>
<proteinExistence type="inferred from homology"/>
<evidence type="ECO:0000313" key="10">
    <source>
        <dbReference type="EMBL" id="DAZ94991.1"/>
    </source>
</evidence>
<dbReference type="Pfam" id="PF00899">
    <property type="entry name" value="ThiF"/>
    <property type="match status" value="1"/>
</dbReference>
<name>A0AAV2YMD1_9STRA</name>
<dbReference type="GO" id="GO:0071566">
    <property type="term" value="F:UFM1 activating enzyme activity"/>
    <property type="evidence" value="ECO:0007669"/>
    <property type="project" value="TreeGrafter"/>
</dbReference>
<evidence type="ECO:0000256" key="8">
    <source>
        <dbReference type="SAM" id="Coils"/>
    </source>
</evidence>
<reference evidence="10" key="1">
    <citation type="submission" date="2022-11" db="EMBL/GenBank/DDBJ databases">
        <authorList>
            <person name="Morgan W.R."/>
            <person name="Tartar A."/>
        </authorList>
    </citation>
    <scope>NUCLEOTIDE SEQUENCE</scope>
    <source>
        <strain evidence="10">ARSEF 373</strain>
    </source>
</reference>
<dbReference type="FunFam" id="3.40.50.720:FF:000539">
    <property type="entry name" value="Ubiquitin-like modifier-activating enzyme 5"/>
    <property type="match status" value="1"/>
</dbReference>
<dbReference type="GO" id="GO:0005829">
    <property type="term" value="C:cytosol"/>
    <property type="evidence" value="ECO:0007669"/>
    <property type="project" value="TreeGrafter"/>
</dbReference>
<comment type="caution">
    <text evidence="10">The sequence shown here is derived from an EMBL/GenBank/DDBJ whole genome shotgun (WGS) entry which is preliminary data.</text>
</comment>
<dbReference type="PANTHER" id="PTHR10953">
    <property type="entry name" value="UBIQUITIN-ACTIVATING ENZYME E1"/>
    <property type="match status" value="1"/>
</dbReference>
<evidence type="ECO:0000256" key="3">
    <source>
        <dbReference type="ARBA" id="ARBA00022723"/>
    </source>
</evidence>
<dbReference type="InterPro" id="IPR000594">
    <property type="entry name" value="ThiF_NAD_FAD-bd"/>
</dbReference>
<keyword evidence="3" id="KW-0479">Metal-binding</keyword>
<dbReference type="Proteomes" id="UP001146120">
    <property type="component" value="Unassembled WGS sequence"/>
</dbReference>
<keyword evidence="4" id="KW-0547">Nucleotide-binding</keyword>
<dbReference type="SUPFAM" id="SSF69572">
    <property type="entry name" value="Activating enzymes of the ubiquitin-like proteins"/>
    <property type="match status" value="1"/>
</dbReference>
<comment type="similarity">
    <text evidence="1">Belongs to the ubiquitin-activating E1 family. UBA5 subfamily.</text>
</comment>
<keyword evidence="5" id="KW-0833">Ubl conjugation pathway</keyword>
<dbReference type="GO" id="GO:0005524">
    <property type="term" value="F:ATP binding"/>
    <property type="evidence" value="ECO:0007669"/>
    <property type="project" value="UniProtKB-KW"/>
</dbReference>
<dbReference type="InterPro" id="IPR045886">
    <property type="entry name" value="ThiF/MoeB/HesA"/>
</dbReference>
<reference evidence="10" key="2">
    <citation type="journal article" date="2023" name="Microbiol Resour">
        <title>Decontamination and Annotation of the Draft Genome Sequence of the Oomycete Lagenidium giganteum ARSEF 373.</title>
        <authorList>
            <person name="Morgan W.R."/>
            <person name="Tartar A."/>
        </authorList>
    </citation>
    <scope>NUCLEOTIDE SEQUENCE</scope>
    <source>
        <strain evidence="10">ARSEF 373</strain>
    </source>
</reference>